<dbReference type="Pfam" id="PF11197">
    <property type="entry name" value="DUF2835"/>
    <property type="match status" value="1"/>
</dbReference>
<evidence type="ECO:0000313" key="1">
    <source>
        <dbReference type="EMBL" id="MFC3116903.1"/>
    </source>
</evidence>
<name>A0ABV7FM44_9GAMM</name>
<organism evidence="1 2">
    <name type="scientific">Cellvibrio fontiphilus</name>
    <dbReference type="NCBI Taxonomy" id="1815559"/>
    <lineage>
        <taxon>Bacteria</taxon>
        <taxon>Pseudomonadati</taxon>
        <taxon>Pseudomonadota</taxon>
        <taxon>Gammaproteobacteria</taxon>
        <taxon>Cellvibrionales</taxon>
        <taxon>Cellvibrionaceae</taxon>
        <taxon>Cellvibrio</taxon>
    </lineage>
</organism>
<gene>
    <name evidence="1" type="ORF">ACFODX_15145</name>
</gene>
<dbReference type="EMBL" id="JBHRTF010000006">
    <property type="protein sequence ID" value="MFC3116903.1"/>
    <property type="molecule type" value="Genomic_DNA"/>
</dbReference>
<comment type="caution">
    <text evidence="1">The sequence shown here is derived from an EMBL/GenBank/DDBJ whole genome shotgun (WGS) entry which is preliminary data.</text>
</comment>
<reference evidence="2" key="1">
    <citation type="journal article" date="2019" name="Int. J. Syst. Evol. Microbiol.">
        <title>The Global Catalogue of Microorganisms (GCM) 10K type strain sequencing project: providing services to taxonomists for standard genome sequencing and annotation.</title>
        <authorList>
            <consortium name="The Broad Institute Genomics Platform"/>
            <consortium name="The Broad Institute Genome Sequencing Center for Infectious Disease"/>
            <person name="Wu L."/>
            <person name="Ma J."/>
        </authorList>
    </citation>
    <scope>NUCLEOTIDE SEQUENCE [LARGE SCALE GENOMIC DNA]</scope>
    <source>
        <strain evidence="2">KCTC 52237</strain>
    </source>
</reference>
<protein>
    <submittedName>
        <fullName evidence="1">DUF2835 domain-containing protein</fullName>
    </submittedName>
</protein>
<dbReference type="RefSeq" id="WP_378120655.1">
    <property type="nucleotide sequence ID" value="NZ_JBHRTF010000006.1"/>
</dbReference>
<dbReference type="Proteomes" id="UP001595555">
    <property type="component" value="Unassembled WGS sequence"/>
</dbReference>
<dbReference type="InterPro" id="IPR021363">
    <property type="entry name" value="DUF2835"/>
</dbReference>
<accession>A0ABV7FM44</accession>
<proteinExistence type="predicted"/>
<keyword evidence="2" id="KW-1185">Reference proteome</keyword>
<sequence>MNTIVVSLFISAEEFQRLYQGSAKTVHAQSVDGRSIRFPAAILRPFVLHNGVSGIFQINFDEQNRFQSIQRLG</sequence>
<evidence type="ECO:0000313" key="2">
    <source>
        <dbReference type="Proteomes" id="UP001595555"/>
    </source>
</evidence>